<accession>A0A916QD01</accession>
<protein>
    <recommendedName>
        <fullName evidence="4">ABC transporter domain-containing protein</fullName>
    </recommendedName>
</protein>
<dbReference type="AlphaFoldDB" id="A0A916QD01"/>
<dbReference type="EMBL" id="BMAQ01000004">
    <property type="protein sequence ID" value="GFR37289.1"/>
    <property type="molecule type" value="Genomic_DNA"/>
</dbReference>
<dbReference type="Pfam" id="PF00005">
    <property type="entry name" value="ABC_tran"/>
    <property type="match status" value="1"/>
</dbReference>
<dbReference type="PANTHER" id="PTHR43158">
    <property type="entry name" value="SKFA PEPTIDE EXPORT ATP-BINDING PROTEIN SKFE"/>
    <property type="match status" value="1"/>
</dbReference>
<feature type="transmembrane region" description="Helical" evidence="3">
    <location>
        <begin position="195"/>
        <end position="216"/>
    </location>
</feature>
<dbReference type="GO" id="GO:0016887">
    <property type="term" value="F:ATP hydrolysis activity"/>
    <property type="evidence" value="ECO:0007669"/>
    <property type="project" value="InterPro"/>
</dbReference>
<dbReference type="InterPro" id="IPR003439">
    <property type="entry name" value="ABC_transporter-like_ATP-bd"/>
</dbReference>
<keyword evidence="3" id="KW-0812">Transmembrane</keyword>
<evidence type="ECO:0000313" key="6">
    <source>
        <dbReference type="Proteomes" id="UP000654993"/>
    </source>
</evidence>
<keyword evidence="6" id="KW-1185">Reference proteome</keyword>
<dbReference type="SUPFAM" id="SSF52540">
    <property type="entry name" value="P-loop containing nucleoside triphosphate hydrolases"/>
    <property type="match status" value="2"/>
</dbReference>
<reference evidence="5" key="1">
    <citation type="submission" date="2020-08" db="EMBL/GenBank/DDBJ databases">
        <authorList>
            <person name="Uke A."/>
            <person name="Chhe C."/>
            <person name="Baramee S."/>
            <person name="Kosugi A."/>
        </authorList>
    </citation>
    <scope>NUCLEOTIDE SEQUENCE</scope>
    <source>
        <strain evidence="5">DA-C8</strain>
    </source>
</reference>
<feature type="domain" description="ABC transporter" evidence="4">
    <location>
        <begin position="19"/>
        <end position="59"/>
    </location>
</feature>
<dbReference type="PANTHER" id="PTHR43158:SF2">
    <property type="entry name" value="SKFA PEPTIDE EXPORT ATP-BINDING PROTEIN SKFE"/>
    <property type="match status" value="1"/>
</dbReference>
<evidence type="ECO:0000259" key="4">
    <source>
        <dbReference type="Pfam" id="PF00005"/>
    </source>
</evidence>
<dbReference type="GO" id="GO:0005524">
    <property type="term" value="F:ATP binding"/>
    <property type="evidence" value="ECO:0007669"/>
    <property type="project" value="UniProtKB-KW"/>
</dbReference>
<keyword evidence="1" id="KW-0547">Nucleotide-binding</keyword>
<evidence type="ECO:0000313" key="5">
    <source>
        <dbReference type="EMBL" id="GFR37289.1"/>
    </source>
</evidence>
<keyword evidence="2" id="KW-0067">ATP-binding</keyword>
<feature type="transmembrane region" description="Helical" evidence="3">
    <location>
        <begin position="82"/>
        <end position="108"/>
    </location>
</feature>
<sequence>MNVIECHQLSKYYYRKRALHNLSFTIKEHTITGLIGRNGAGKTTLLRILAGYYRPSSGNPKSLRDTDFFFVANRLTSHLSNIAFLLTVSLYAGITVPLLGSLFKLIIYLTTDRSLILSGDVVLSAEEYAIGMWATTMAVSLLSAIGYLWSTLIQLVRLFIIVLPAIFISLLMLNISGEFELIYMMFQFYAEETSLLVYSCKIIATLVVLYTSVVILTSRLEVGR</sequence>
<comment type="caution">
    <text evidence="5">The sequence shown here is derived from an EMBL/GenBank/DDBJ whole genome shotgun (WGS) entry which is preliminary data.</text>
</comment>
<proteinExistence type="predicted"/>
<reference evidence="5" key="2">
    <citation type="journal article" date="2021" name="Data Brief">
        <title>Draft genome sequence data of the facultative, thermophilic, xylanolytic bacterium Paenibacillus sp. strain DA-C8.</title>
        <authorList>
            <person name="Chhe C."/>
            <person name="Uke A."/>
            <person name="Baramee S."/>
            <person name="Ungkulpasvich U."/>
            <person name="Tachaapaikoon C."/>
            <person name="Pason P."/>
            <person name="Waeonukul R."/>
            <person name="Ratanakhanokchai K."/>
            <person name="Kosugi A."/>
        </authorList>
    </citation>
    <scope>NUCLEOTIDE SEQUENCE</scope>
    <source>
        <strain evidence="5">DA-C8</strain>
    </source>
</reference>
<evidence type="ECO:0000256" key="1">
    <source>
        <dbReference type="ARBA" id="ARBA00022741"/>
    </source>
</evidence>
<feature type="transmembrane region" description="Helical" evidence="3">
    <location>
        <begin position="128"/>
        <end position="148"/>
    </location>
</feature>
<dbReference type="Gene3D" id="3.40.50.300">
    <property type="entry name" value="P-loop containing nucleotide triphosphate hydrolases"/>
    <property type="match status" value="1"/>
</dbReference>
<dbReference type="Proteomes" id="UP000654993">
    <property type="component" value="Unassembled WGS sequence"/>
</dbReference>
<dbReference type="InterPro" id="IPR027417">
    <property type="entry name" value="P-loop_NTPase"/>
</dbReference>
<dbReference type="RefSeq" id="WP_200965575.1">
    <property type="nucleotide sequence ID" value="NZ_BMAQ01000004.1"/>
</dbReference>
<evidence type="ECO:0000256" key="2">
    <source>
        <dbReference type="ARBA" id="ARBA00022840"/>
    </source>
</evidence>
<keyword evidence="3" id="KW-0472">Membrane</keyword>
<evidence type="ECO:0000256" key="3">
    <source>
        <dbReference type="SAM" id="Phobius"/>
    </source>
</evidence>
<gene>
    <name evidence="5" type="ORF">PRECH8_05850</name>
</gene>
<keyword evidence="3" id="KW-1133">Transmembrane helix</keyword>
<name>A0A916QD01_9BACL</name>
<feature type="transmembrane region" description="Helical" evidence="3">
    <location>
        <begin position="155"/>
        <end position="175"/>
    </location>
</feature>
<organism evidence="5 6">
    <name type="scientific">Insulibacter thermoxylanivorax</name>
    <dbReference type="NCBI Taxonomy" id="2749268"/>
    <lineage>
        <taxon>Bacteria</taxon>
        <taxon>Bacillati</taxon>
        <taxon>Bacillota</taxon>
        <taxon>Bacilli</taxon>
        <taxon>Bacillales</taxon>
        <taxon>Paenibacillaceae</taxon>
        <taxon>Insulibacter</taxon>
    </lineage>
</organism>